<evidence type="ECO:0000313" key="7">
    <source>
        <dbReference type="EMBL" id="OGG68869.1"/>
    </source>
</evidence>
<dbReference type="STRING" id="1798499.A3C95_01535"/>
<feature type="transmembrane region" description="Helical" evidence="6">
    <location>
        <begin position="12"/>
        <end position="32"/>
    </location>
</feature>
<evidence type="ECO:0000256" key="4">
    <source>
        <dbReference type="ARBA" id="ARBA00022989"/>
    </source>
</evidence>
<dbReference type="PRINTS" id="PR00885">
    <property type="entry name" value="BCTERIALGSPH"/>
</dbReference>
<dbReference type="AlphaFoldDB" id="A0A1F6E5A6"/>
<dbReference type="GO" id="GO:0015627">
    <property type="term" value="C:type II protein secretion system complex"/>
    <property type="evidence" value="ECO:0007669"/>
    <property type="project" value="InterPro"/>
</dbReference>
<dbReference type="PROSITE" id="PS00409">
    <property type="entry name" value="PROKAR_NTER_METHYL"/>
    <property type="match status" value="1"/>
</dbReference>
<organism evidence="7 8">
    <name type="scientific">Candidatus Kaiserbacteria bacterium RIFCSPHIGHO2_02_FULL_56_30</name>
    <dbReference type="NCBI Taxonomy" id="1798499"/>
    <lineage>
        <taxon>Bacteria</taxon>
        <taxon>Candidatus Kaiseribacteriota</taxon>
    </lineage>
</organism>
<dbReference type="GO" id="GO:0016020">
    <property type="term" value="C:membrane"/>
    <property type="evidence" value="ECO:0007669"/>
    <property type="project" value="UniProtKB-SubCell"/>
</dbReference>
<dbReference type="EMBL" id="MFLM01000002">
    <property type="protein sequence ID" value="OGG68869.1"/>
    <property type="molecule type" value="Genomic_DNA"/>
</dbReference>
<proteinExistence type="predicted"/>
<dbReference type="PANTHER" id="PTHR30093:SF44">
    <property type="entry name" value="TYPE II SECRETION SYSTEM CORE PROTEIN G"/>
    <property type="match status" value="1"/>
</dbReference>
<dbReference type="InterPro" id="IPR002416">
    <property type="entry name" value="T2SS_protein-GspH"/>
</dbReference>
<gene>
    <name evidence="7" type="ORF">A3C95_01535</name>
</gene>
<reference evidence="7 8" key="1">
    <citation type="journal article" date="2016" name="Nat. Commun.">
        <title>Thousands of microbial genomes shed light on interconnected biogeochemical processes in an aquifer system.</title>
        <authorList>
            <person name="Anantharaman K."/>
            <person name="Brown C.T."/>
            <person name="Hug L.A."/>
            <person name="Sharon I."/>
            <person name="Castelle C.J."/>
            <person name="Probst A.J."/>
            <person name="Thomas B.C."/>
            <person name="Singh A."/>
            <person name="Wilkins M.J."/>
            <person name="Karaoz U."/>
            <person name="Brodie E.L."/>
            <person name="Williams K.H."/>
            <person name="Hubbard S.S."/>
            <person name="Banfield J.F."/>
        </authorList>
    </citation>
    <scope>NUCLEOTIDE SEQUENCE [LARGE SCALE GENOMIC DNA]</scope>
</reference>
<dbReference type="NCBIfam" id="TIGR02532">
    <property type="entry name" value="IV_pilin_GFxxxE"/>
    <property type="match status" value="1"/>
</dbReference>
<evidence type="ECO:0000313" key="8">
    <source>
        <dbReference type="Proteomes" id="UP000177107"/>
    </source>
</evidence>
<dbReference type="InterPro" id="IPR045584">
    <property type="entry name" value="Pilin-like"/>
</dbReference>
<evidence type="ECO:0008006" key="9">
    <source>
        <dbReference type="Google" id="ProtNLM"/>
    </source>
</evidence>
<evidence type="ECO:0000256" key="1">
    <source>
        <dbReference type="ARBA" id="ARBA00004167"/>
    </source>
</evidence>
<accession>A0A1F6E5A6</accession>
<dbReference type="GO" id="GO:0015628">
    <property type="term" value="P:protein secretion by the type II secretion system"/>
    <property type="evidence" value="ECO:0007669"/>
    <property type="project" value="InterPro"/>
</dbReference>
<name>A0A1F6E5A6_9BACT</name>
<dbReference type="PANTHER" id="PTHR30093">
    <property type="entry name" value="GENERAL SECRETION PATHWAY PROTEIN G"/>
    <property type="match status" value="1"/>
</dbReference>
<protein>
    <recommendedName>
        <fullName evidence="9">Type II secretion system protein GspG C-terminal domain-containing protein</fullName>
    </recommendedName>
</protein>
<comment type="caution">
    <text evidence="7">The sequence shown here is derived from an EMBL/GenBank/DDBJ whole genome shotgun (WGS) entry which is preliminary data.</text>
</comment>
<evidence type="ECO:0000256" key="3">
    <source>
        <dbReference type="ARBA" id="ARBA00022692"/>
    </source>
</evidence>
<evidence type="ECO:0000256" key="2">
    <source>
        <dbReference type="ARBA" id="ARBA00022481"/>
    </source>
</evidence>
<keyword evidence="5 6" id="KW-0472">Membrane</keyword>
<keyword evidence="2" id="KW-0488">Methylation</keyword>
<comment type="subcellular location">
    <subcellularLocation>
        <location evidence="1">Membrane</location>
        <topology evidence="1">Single-pass membrane protein</topology>
    </subcellularLocation>
</comment>
<keyword evidence="3 6" id="KW-0812">Transmembrane</keyword>
<keyword evidence="4 6" id="KW-1133">Transmembrane helix</keyword>
<dbReference type="InterPro" id="IPR012902">
    <property type="entry name" value="N_methyl_site"/>
</dbReference>
<evidence type="ECO:0000256" key="6">
    <source>
        <dbReference type="SAM" id="Phobius"/>
    </source>
</evidence>
<sequence>MHNTRSRGFTLIELLVVIAIIGVLSAVVLASLNTARTKGNDAAIKANLDSARAQAEIFYDGGNTYEGVCAATTGIANMVTGAGNAGSGDVDCYDVQGAYAISAQLKNDTTKYWCVDSTGQAVEKAAQIAADATAC</sequence>
<dbReference type="Proteomes" id="UP000177107">
    <property type="component" value="Unassembled WGS sequence"/>
</dbReference>
<dbReference type="SUPFAM" id="SSF54523">
    <property type="entry name" value="Pili subunits"/>
    <property type="match status" value="1"/>
</dbReference>
<dbReference type="Pfam" id="PF07963">
    <property type="entry name" value="N_methyl"/>
    <property type="match status" value="1"/>
</dbReference>
<dbReference type="Gene3D" id="3.30.700.10">
    <property type="entry name" value="Glycoprotein, Type 4 Pilin"/>
    <property type="match status" value="1"/>
</dbReference>
<evidence type="ECO:0000256" key="5">
    <source>
        <dbReference type="ARBA" id="ARBA00023136"/>
    </source>
</evidence>